<name>A0ABW1U0J7_9BURK</name>
<dbReference type="Pfam" id="PF07859">
    <property type="entry name" value="Abhydrolase_3"/>
    <property type="match status" value="1"/>
</dbReference>
<dbReference type="InterPro" id="IPR013094">
    <property type="entry name" value="AB_hydrolase_3"/>
</dbReference>
<dbReference type="PANTHER" id="PTHR48081:SF33">
    <property type="entry name" value="KYNURENINE FORMAMIDASE"/>
    <property type="match status" value="1"/>
</dbReference>
<reference evidence="4" key="1">
    <citation type="journal article" date="2019" name="Int. J. Syst. Evol. Microbiol.">
        <title>The Global Catalogue of Microorganisms (GCM) 10K type strain sequencing project: providing services to taxonomists for standard genome sequencing and annotation.</title>
        <authorList>
            <consortium name="The Broad Institute Genomics Platform"/>
            <consortium name="The Broad Institute Genome Sequencing Center for Infectious Disease"/>
            <person name="Wu L."/>
            <person name="Ma J."/>
        </authorList>
    </citation>
    <scope>NUCLEOTIDE SEQUENCE [LARGE SCALE GENOMIC DNA]</scope>
    <source>
        <strain evidence="4">CCUG 39402</strain>
    </source>
</reference>
<protein>
    <submittedName>
        <fullName evidence="3">Alpha/beta hydrolase</fullName>
    </submittedName>
</protein>
<evidence type="ECO:0000313" key="3">
    <source>
        <dbReference type="EMBL" id="MFC6283421.1"/>
    </source>
</evidence>
<dbReference type="Proteomes" id="UP001596270">
    <property type="component" value="Unassembled WGS sequence"/>
</dbReference>
<dbReference type="RefSeq" id="WP_371438047.1">
    <property type="nucleotide sequence ID" value="NZ_JBHSRS010000083.1"/>
</dbReference>
<dbReference type="PANTHER" id="PTHR48081">
    <property type="entry name" value="AB HYDROLASE SUPERFAMILY PROTEIN C4A8.06C"/>
    <property type="match status" value="1"/>
</dbReference>
<dbReference type="GO" id="GO:0016787">
    <property type="term" value="F:hydrolase activity"/>
    <property type="evidence" value="ECO:0007669"/>
    <property type="project" value="UniProtKB-KW"/>
</dbReference>
<comment type="caution">
    <text evidence="3">The sequence shown here is derived from an EMBL/GenBank/DDBJ whole genome shotgun (WGS) entry which is preliminary data.</text>
</comment>
<evidence type="ECO:0000313" key="4">
    <source>
        <dbReference type="Proteomes" id="UP001596270"/>
    </source>
</evidence>
<dbReference type="Gene3D" id="3.40.50.1820">
    <property type="entry name" value="alpha/beta hydrolase"/>
    <property type="match status" value="1"/>
</dbReference>
<feature type="domain" description="Alpha/beta hydrolase fold-3" evidence="2">
    <location>
        <begin position="77"/>
        <end position="170"/>
    </location>
</feature>
<organism evidence="3 4">
    <name type="scientific">Polaromonas aquatica</name>
    <dbReference type="NCBI Taxonomy" id="332657"/>
    <lineage>
        <taxon>Bacteria</taxon>
        <taxon>Pseudomonadati</taxon>
        <taxon>Pseudomonadota</taxon>
        <taxon>Betaproteobacteria</taxon>
        <taxon>Burkholderiales</taxon>
        <taxon>Comamonadaceae</taxon>
        <taxon>Polaromonas</taxon>
    </lineage>
</organism>
<keyword evidence="1 3" id="KW-0378">Hydrolase</keyword>
<gene>
    <name evidence="3" type="ORF">ACFQND_19515</name>
</gene>
<accession>A0ABW1U0J7</accession>
<sequence>MNGFSLNRDPQWLDRMYNNRALVPDHPVCLARLAESSGQARKQLPCHLDLPYGGSPGQKLDVFPARGRSPRAGAPVLVMIHGGYWRAMDKSDHSYIAPVFTDAGACVVVPNYDLCPVVTVPEIAMQMVRALAWTYRNVARFGGDPGRITVVGHSVGGYMAALLMTCLWKAYASDLPANLIVNALSISGLHDLDPMCHAPFIKDLARLTPAQARDISPAFLPAPRRGVLYSVAGGDESAEFQRQSLLIQQSWGRKTVPVCEMLPGLNHFSVLEALAQPGHRLNRLALELCALG</sequence>
<dbReference type="InterPro" id="IPR050300">
    <property type="entry name" value="GDXG_lipolytic_enzyme"/>
</dbReference>
<dbReference type="InterPro" id="IPR029058">
    <property type="entry name" value="AB_hydrolase_fold"/>
</dbReference>
<evidence type="ECO:0000259" key="2">
    <source>
        <dbReference type="Pfam" id="PF07859"/>
    </source>
</evidence>
<proteinExistence type="predicted"/>
<evidence type="ECO:0000256" key="1">
    <source>
        <dbReference type="ARBA" id="ARBA00022801"/>
    </source>
</evidence>
<dbReference type="SUPFAM" id="SSF53474">
    <property type="entry name" value="alpha/beta-Hydrolases"/>
    <property type="match status" value="1"/>
</dbReference>
<dbReference type="EMBL" id="JBHSRS010000083">
    <property type="protein sequence ID" value="MFC6283421.1"/>
    <property type="molecule type" value="Genomic_DNA"/>
</dbReference>
<keyword evidence="4" id="KW-1185">Reference proteome</keyword>